<evidence type="ECO:0000256" key="1">
    <source>
        <dbReference type="SAM" id="Coils"/>
    </source>
</evidence>
<accession>A0A395MSI0</accession>
<evidence type="ECO:0000313" key="3">
    <source>
        <dbReference type="Proteomes" id="UP000265631"/>
    </source>
</evidence>
<feature type="coiled-coil region" evidence="1">
    <location>
        <begin position="64"/>
        <end position="91"/>
    </location>
</feature>
<organism evidence="2 3">
    <name type="scientific">Fusarium flagelliforme</name>
    <dbReference type="NCBI Taxonomy" id="2675880"/>
    <lineage>
        <taxon>Eukaryota</taxon>
        <taxon>Fungi</taxon>
        <taxon>Dikarya</taxon>
        <taxon>Ascomycota</taxon>
        <taxon>Pezizomycotina</taxon>
        <taxon>Sordariomycetes</taxon>
        <taxon>Hypocreomycetidae</taxon>
        <taxon>Hypocreales</taxon>
        <taxon>Nectriaceae</taxon>
        <taxon>Fusarium</taxon>
        <taxon>Fusarium incarnatum-equiseti species complex</taxon>
    </lineage>
</organism>
<gene>
    <name evidence="2" type="ORF">FIE12Z_4860</name>
</gene>
<keyword evidence="1" id="KW-0175">Coiled coil</keyword>
<dbReference type="AlphaFoldDB" id="A0A395MSI0"/>
<evidence type="ECO:0000313" key="2">
    <source>
        <dbReference type="EMBL" id="RFN50914.1"/>
    </source>
</evidence>
<comment type="caution">
    <text evidence="2">The sequence shown here is derived from an EMBL/GenBank/DDBJ whole genome shotgun (WGS) entry which is preliminary data.</text>
</comment>
<proteinExistence type="predicted"/>
<name>A0A395MSI0_9HYPO</name>
<dbReference type="Proteomes" id="UP000265631">
    <property type="component" value="Unassembled WGS sequence"/>
</dbReference>
<reference evidence="2 3" key="1">
    <citation type="journal article" date="2018" name="PLoS Pathog.">
        <title>Evolution of structural diversity of trichothecenes, a family of toxins produced by plant pathogenic and entomopathogenic fungi.</title>
        <authorList>
            <person name="Proctor R.H."/>
            <person name="McCormick S.P."/>
            <person name="Kim H.S."/>
            <person name="Cardoza R.E."/>
            <person name="Stanley A.M."/>
            <person name="Lindo L."/>
            <person name="Kelly A."/>
            <person name="Brown D.W."/>
            <person name="Lee T."/>
            <person name="Vaughan M.M."/>
            <person name="Alexander N.J."/>
            <person name="Busman M."/>
            <person name="Gutierrez S."/>
        </authorList>
    </citation>
    <scope>NUCLEOTIDE SEQUENCE [LARGE SCALE GENOMIC DNA]</scope>
    <source>
        <strain evidence="2 3">NRRL 13405</strain>
    </source>
</reference>
<dbReference type="EMBL" id="PXXK01000124">
    <property type="protein sequence ID" value="RFN50914.1"/>
    <property type="molecule type" value="Genomic_DNA"/>
</dbReference>
<protein>
    <submittedName>
        <fullName evidence="2">Uncharacterized protein</fullName>
    </submittedName>
</protein>
<keyword evidence="3" id="KW-1185">Reference proteome</keyword>
<sequence length="162" mass="16772">MLSRVPKQQPPPGFVSKIPGHWRAVEVPAPAVVAAMAARVAVARSATRCLLFNTMAVLVMAAARRAATVGVEEARRKVENLRVEVNFFHAQLGQAPQGNFPWEPPAVPAPAPHACPPRAYCCSCSRRVQYAMSVVQYYGGVVPGGVPGISGGGGGGGDGSGG</sequence>